<dbReference type="PANTHER" id="PTHR30189">
    <property type="entry name" value="LPS-ASSEMBLY PROTEIN"/>
    <property type="match status" value="1"/>
</dbReference>
<dbReference type="InterPro" id="IPR020889">
    <property type="entry name" value="LipoPS_assembly_LptD"/>
</dbReference>
<sequence>MRAGGVIRVLTGPKAGILRRALLPALVGALLMAPGFAPRVHAQDFGLTSDVKIKRDAQMLVEADELVYDYDRKTVSAVGNVKIYYTGYTLEAETVTYIEVTAKLIASGNVKMTDPTGVVLYAEQIDITDDFRDGFVGSLRVDTPDQTHFAAERAERTNGDQTVFVNGVYTACEPCKENPDKPPFWQVKSARIVVDDKEKLIHFHNATFEFFGLPVAWVPYFTTADPSVKRKTGFLAPIIGNSDTLGWSLSTPYFIALAPSYDVTLTPTYYEEQGFMGEVEWRQRLRKGQYSLRMAGINQDNPKNFLKDPYTDAAGNKVYAHGNYSQDEFRGAITSAGRFSLNKNWTFGWDGTISTDRTFTRDYNVLNDDTDFTTSEVHLTGLDDRNYLDVRAEYFQVLTDSMSARYSQGRQAVISPVIDGNHIFDNPVLGGQLSLTSNLTVLSREEDDPFTIYGQDPSAYNGIASDGTTYYRGLAGEYVRLTEELGWERKMIAPGGQVVTAFASLRGDVFSVDPTGAVPAGFTDESTPGRIMPTAGLEWRYPIMASLPGSTHIFEPMAQIVARPDEPLAGKLENDDAQSLIFDDTILMREDKFSGYDRVEGGTRVNYGIHYAGTFDSGLTLDSLFGQSYMVSGENSFAVDDISGVGGYSGLESRASDYVGRVALDTGRGTQLMMRGRFDQEDLGVNYGEVGGATTIGAVTASATYVYSREQPTAGKLTSTSQITGAASVKLADRWRAFGSAVYDFSADQLRRDSVGVGYDNSCVSLSIAYSETRGVDIPERSVMFRLLLRTLAEGQVNTSIQ</sequence>
<dbReference type="HAMAP" id="MF_01411">
    <property type="entry name" value="LPS_assembly_LptD"/>
    <property type="match status" value="1"/>
</dbReference>
<evidence type="ECO:0000313" key="3">
    <source>
        <dbReference type="EMBL" id="SDB44340.1"/>
    </source>
</evidence>
<comment type="function">
    <text evidence="1">Involved in the assembly of lipopolysaccharide (LPS) at the surface of the outer membrane.</text>
</comment>
<dbReference type="EMBL" id="FMXQ01000007">
    <property type="protein sequence ID" value="SDB44340.1"/>
    <property type="molecule type" value="Genomic_DNA"/>
</dbReference>
<protein>
    <recommendedName>
        <fullName evidence="1">LPS-assembly protein LptD</fullName>
    </recommendedName>
</protein>
<organism evidence="3 4">
    <name type="scientific">Bauldia litoralis</name>
    <dbReference type="NCBI Taxonomy" id="665467"/>
    <lineage>
        <taxon>Bacteria</taxon>
        <taxon>Pseudomonadati</taxon>
        <taxon>Pseudomonadota</taxon>
        <taxon>Alphaproteobacteria</taxon>
        <taxon>Hyphomicrobiales</taxon>
        <taxon>Kaistiaceae</taxon>
        <taxon>Bauldia</taxon>
    </lineage>
</organism>
<dbReference type="Gene3D" id="2.60.450.10">
    <property type="entry name" value="Lipopolysaccharide (LPS) transport protein A like domain"/>
    <property type="match status" value="1"/>
</dbReference>
<keyword evidence="1" id="KW-0732">Signal</keyword>
<dbReference type="GO" id="GO:0015920">
    <property type="term" value="P:lipopolysaccharide transport"/>
    <property type="evidence" value="ECO:0007669"/>
    <property type="project" value="InterPro"/>
</dbReference>
<dbReference type="OrthoDB" id="9760225at2"/>
<proteinExistence type="inferred from homology"/>
<dbReference type="AlphaFoldDB" id="A0A1G6DGT0"/>
<keyword evidence="1" id="KW-0998">Cell outer membrane</keyword>
<comment type="subcellular location">
    <subcellularLocation>
        <location evidence="1">Cell outer membrane</location>
    </subcellularLocation>
</comment>
<evidence type="ECO:0000256" key="1">
    <source>
        <dbReference type="HAMAP-Rule" id="MF_01411"/>
    </source>
</evidence>
<comment type="similarity">
    <text evidence="1">Belongs to the LptD family.</text>
</comment>
<dbReference type="GO" id="GO:1990351">
    <property type="term" value="C:transporter complex"/>
    <property type="evidence" value="ECO:0007669"/>
    <property type="project" value="TreeGrafter"/>
</dbReference>
<gene>
    <name evidence="1" type="primary">lptD</name>
    <name evidence="3" type="ORF">SAMN02982931_03374</name>
</gene>
<dbReference type="Proteomes" id="UP000199071">
    <property type="component" value="Unassembled WGS sequence"/>
</dbReference>
<keyword evidence="1" id="KW-0472">Membrane</keyword>
<dbReference type="STRING" id="665467.SAMN02982931_03374"/>
<dbReference type="PANTHER" id="PTHR30189:SF1">
    <property type="entry name" value="LPS-ASSEMBLY PROTEIN LPTD"/>
    <property type="match status" value="1"/>
</dbReference>
<dbReference type="GO" id="GO:0009279">
    <property type="term" value="C:cell outer membrane"/>
    <property type="evidence" value="ECO:0007669"/>
    <property type="project" value="UniProtKB-SubCell"/>
</dbReference>
<accession>A0A1G6DGT0</accession>
<evidence type="ECO:0000259" key="2">
    <source>
        <dbReference type="Pfam" id="PF04453"/>
    </source>
</evidence>
<dbReference type="InterPro" id="IPR007543">
    <property type="entry name" value="LptD_C"/>
</dbReference>
<dbReference type="GO" id="GO:0043165">
    <property type="term" value="P:Gram-negative-bacterium-type cell outer membrane assembly"/>
    <property type="evidence" value="ECO:0007669"/>
    <property type="project" value="UniProtKB-UniRule"/>
</dbReference>
<keyword evidence="4" id="KW-1185">Reference proteome</keyword>
<evidence type="ECO:0000313" key="4">
    <source>
        <dbReference type="Proteomes" id="UP000199071"/>
    </source>
</evidence>
<name>A0A1G6DGT0_9HYPH</name>
<dbReference type="Pfam" id="PF04453">
    <property type="entry name" value="LptD"/>
    <property type="match status" value="1"/>
</dbReference>
<feature type="domain" description="LptD C-terminal" evidence="2">
    <location>
        <begin position="329"/>
        <end position="735"/>
    </location>
</feature>
<reference evidence="3 4" key="1">
    <citation type="submission" date="2016-10" db="EMBL/GenBank/DDBJ databases">
        <authorList>
            <person name="de Groot N.N."/>
        </authorList>
    </citation>
    <scope>NUCLEOTIDE SEQUENCE [LARGE SCALE GENOMIC DNA]</scope>
    <source>
        <strain evidence="3 4">ATCC 35022</strain>
    </source>
</reference>
<dbReference type="InterPro" id="IPR050218">
    <property type="entry name" value="LptD"/>
</dbReference>
<comment type="subunit">
    <text evidence="1">Component of the lipopolysaccharide transport and assembly complex.</text>
</comment>
<comment type="caution">
    <text evidence="1">Lacks conserved residue(s) required for the propagation of feature annotation.</text>
</comment>